<dbReference type="AlphaFoldDB" id="A0A218XWW8"/>
<evidence type="ECO:0000313" key="4">
    <source>
        <dbReference type="Proteomes" id="UP000197138"/>
    </source>
</evidence>
<keyword evidence="5" id="KW-1185">Reference proteome</keyword>
<protein>
    <submittedName>
        <fullName evidence="2">Uncharacterized protein</fullName>
    </submittedName>
</protein>
<evidence type="ECO:0000256" key="1">
    <source>
        <dbReference type="SAM" id="MobiDB-lite"/>
    </source>
</evidence>
<dbReference type="Proteomes" id="UP000197138">
    <property type="component" value="Unassembled WGS sequence"/>
</dbReference>
<feature type="region of interest" description="Disordered" evidence="1">
    <location>
        <begin position="37"/>
        <end position="85"/>
    </location>
</feature>
<accession>A0A218XWW8</accession>
<comment type="caution">
    <text evidence="2">The sequence shown here is derived from an EMBL/GenBank/DDBJ whole genome shotgun (WGS) entry which is preliminary data.</text>
</comment>
<reference evidence="4" key="1">
    <citation type="journal article" date="2017" name="Plant J.">
        <title>The pomegranate (Punica granatum L.) genome and the genomics of punicalagin biosynthesis.</title>
        <authorList>
            <person name="Qin G."/>
            <person name="Xu C."/>
            <person name="Ming R."/>
            <person name="Tang H."/>
            <person name="Guyot R."/>
            <person name="Kramer E.M."/>
            <person name="Hu Y."/>
            <person name="Yi X."/>
            <person name="Qi Y."/>
            <person name="Xu X."/>
            <person name="Gao Z."/>
            <person name="Pan H."/>
            <person name="Jian J."/>
            <person name="Tian Y."/>
            <person name="Yue Z."/>
            <person name="Xu Y."/>
        </authorList>
    </citation>
    <scope>NUCLEOTIDE SEQUENCE [LARGE SCALE GENOMIC DNA]</scope>
    <source>
        <strain evidence="4">cv. Dabenzi</strain>
    </source>
</reference>
<sequence length="108" mass="12187">MSCHNKGMGSRRILRGATVLRVDDVVVGAELKGRVGRNCRRRSDSSCNRKGEGRSDSDEVKGLDRGYDGEEKIEGRGTKKKKKKKMQLYLPHNLDNVLPKTIRTHYTS</sequence>
<dbReference type="EMBL" id="MTKT01000733">
    <property type="protein sequence ID" value="OWM89011.1"/>
    <property type="molecule type" value="Genomic_DNA"/>
</dbReference>
<gene>
    <name evidence="2" type="ORF">CDL15_Pgr016395</name>
    <name evidence="3" type="ORF">CRG98_031827</name>
</gene>
<evidence type="ECO:0000313" key="2">
    <source>
        <dbReference type="EMBL" id="OWM89011.1"/>
    </source>
</evidence>
<reference evidence="2" key="2">
    <citation type="submission" date="2017-06" db="EMBL/GenBank/DDBJ databases">
        <title>The pomegranate genome and the genomics of punicalagin biosynthesis.</title>
        <authorList>
            <person name="Xu C."/>
        </authorList>
    </citation>
    <scope>NUCLEOTIDE SEQUENCE [LARGE SCALE GENOMIC DNA]</scope>
    <source>
        <tissue evidence="2">Fresh leaf</tissue>
    </source>
</reference>
<dbReference type="EMBL" id="PGOL01002460">
    <property type="protein sequence ID" value="PKI47777.1"/>
    <property type="molecule type" value="Genomic_DNA"/>
</dbReference>
<evidence type="ECO:0000313" key="5">
    <source>
        <dbReference type="Proteomes" id="UP000233551"/>
    </source>
</evidence>
<proteinExistence type="predicted"/>
<evidence type="ECO:0000313" key="3">
    <source>
        <dbReference type="EMBL" id="PKI47777.1"/>
    </source>
</evidence>
<feature type="compositionally biased region" description="Basic and acidic residues" evidence="1">
    <location>
        <begin position="41"/>
        <end position="77"/>
    </location>
</feature>
<organism evidence="2 4">
    <name type="scientific">Punica granatum</name>
    <name type="common">Pomegranate</name>
    <dbReference type="NCBI Taxonomy" id="22663"/>
    <lineage>
        <taxon>Eukaryota</taxon>
        <taxon>Viridiplantae</taxon>
        <taxon>Streptophyta</taxon>
        <taxon>Embryophyta</taxon>
        <taxon>Tracheophyta</taxon>
        <taxon>Spermatophyta</taxon>
        <taxon>Magnoliopsida</taxon>
        <taxon>eudicotyledons</taxon>
        <taxon>Gunneridae</taxon>
        <taxon>Pentapetalae</taxon>
        <taxon>rosids</taxon>
        <taxon>malvids</taxon>
        <taxon>Myrtales</taxon>
        <taxon>Lythraceae</taxon>
        <taxon>Punica</taxon>
    </lineage>
</organism>
<name>A0A218XWW8_PUNGR</name>
<reference evidence="3 5" key="3">
    <citation type="submission" date="2017-11" db="EMBL/GenBank/DDBJ databases">
        <title>De-novo sequencing of pomegranate (Punica granatum L.) genome.</title>
        <authorList>
            <person name="Akparov Z."/>
            <person name="Amiraslanov A."/>
            <person name="Hajiyeva S."/>
            <person name="Abbasov M."/>
            <person name="Kaur K."/>
            <person name="Hamwieh A."/>
            <person name="Solovyev V."/>
            <person name="Salamov A."/>
            <person name="Braich B."/>
            <person name="Kosarev P."/>
            <person name="Mahmoud A."/>
            <person name="Hajiyev E."/>
            <person name="Babayeva S."/>
            <person name="Izzatullayeva V."/>
            <person name="Mammadov A."/>
            <person name="Mammadov A."/>
            <person name="Sharifova S."/>
            <person name="Ojaghi J."/>
            <person name="Eynullazada K."/>
            <person name="Bayramov B."/>
            <person name="Abdulazimova A."/>
            <person name="Shahmuradov I."/>
        </authorList>
    </citation>
    <scope>NUCLEOTIDE SEQUENCE [LARGE SCALE GENOMIC DNA]</scope>
    <source>
        <strain evidence="3">AG2017</strain>
        <strain evidence="5">cv. AG2017</strain>
        <tissue evidence="3">Leaf</tissue>
    </source>
</reference>
<dbReference type="Proteomes" id="UP000233551">
    <property type="component" value="Unassembled WGS sequence"/>
</dbReference>